<dbReference type="GO" id="GO:0005743">
    <property type="term" value="C:mitochondrial inner membrane"/>
    <property type="evidence" value="ECO:0007669"/>
    <property type="project" value="InterPro"/>
</dbReference>
<dbReference type="PANTHER" id="PTHR12448:SF0">
    <property type="entry name" value="ATP SYNTHASE SUBUNIT EPSILON, MITOCHONDRIAL"/>
    <property type="match status" value="1"/>
</dbReference>
<dbReference type="SUPFAM" id="SSF48690">
    <property type="entry name" value="Epsilon subunit of mitochondrial F1F0-ATP synthase"/>
    <property type="match status" value="1"/>
</dbReference>
<comment type="caution">
    <text evidence="2">The sequence shown here is derived from an EMBL/GenBank/DDBJ whole genome shotgun (WGS) entry which is preliminary data.</text>
</comment>
<dbReference type="EMBL" id="JAFCMP010000516">
    <property type="protein sequence ID" value="KAG5178327.1"/>
    <property type="molecule type" value="Genomic_DNA"/>
</dbReference>
<dbReference type="OrthoDB" id="269124at2759"/>
<dbReference type="InterPro" id="IPR006721">
    <property type="entry name" value="ATP_synth_F1_esu_mt"/>
</dbReference>
<dbReference type="CDD" id="cd12153">
    <property type="entry name" value="F1-ATPase_epsilon"/>
    <property type="match status" value="1"/>
</dbReference>
<dbReference type="PANTHER" id="PTHR12448">
    <property type="entry name" value="ATP SYNTHASE EPSILON CHAIN, MITOCHONDRIAL"/>
    <property type="match status" value="1"/>
</dbReference>
<dbReference type="InterPro" id="IPR036742">
    <property type="entry name" value="ATP_synth_F1_esu_sf_mt"/>
</dbReference>
<comment type="similarity">
    <text evidence="1">Belongs to the eukaryotic ATPase epsilon family.</text>
</comment>
<proteinExistence type="inferred from homology"/>
<evidence type="ECO:0000256" key="1">
    <source>
        <dbReference type="ARBA" id="ARBA00009502"/>
    </source>
</evidence>
<gene>
    <name evidence="2" type="ORF">JKP88DRAFT_225526</name>
</gene>
<organism evidence="2 3">
    <name type="scientific">Tribonema minus</name>
    <dbReference type="NCBI Taxonomy" id="303371"/>
    <lineage>
        <taxon>Eukaryota</taxon>
        <taxon>Sar</taxon>
        <taxon>Stramenopiles</taxon>
        <taxon>Ochrophyta</taxon>
        <taxon>PX clade</taxon>
        <taxon>Xanthophyceae</taxon>
        <taxon>Tribonematales</taxon>
        <taxon>Tribonemataceae</taxon>
        <taxon>Tribonema</taxon>
    </lineage>
</organism>
<dbReference type="AlphaFoldDB" id="A0A835YQS1"/>
<keyword evidence="3" id="KW-1185">Reference proteome</keyword>
<dbReference type="GO" id="GO:0042776">
    <property type="term" value="P:proton motive force-driven mitochondrial ATP synthesis"/>
    <property type="evidence" value="ECO:0007669"/>
    <property type="project" value="TreeGrafter"/>
</dbReference>
<dbReference type="GO" id="GO:0045259">
    <property type="term" value="C:proton-transporting ATP synthase complex"/>
    <property type="evidence" value="ECO:0007669"/>
    <property type="project" value="InterPro"/>
</dbReference>
<dbReference type="GO" id="GO:0046933">
    <property type="term" value="F:proton-transporting ATP synthase activity, rotational mechanism"/>
    <property type="evidence" value="ECO:0007669"/>
    <property type="project" value="InterPro"/>
</dbReference>
<protein>
    <submittedName>
        <fullName evidence="2">Uncharacterized protein</fullName>
    </submittedName>
</protein>
<dbReference type="Proteomes" id="UP000664859">
    <property type="component" value="Unassembled WGS sequence"/>
</dbReference>
<name>A0A835YQS1_9STRA</name>
<sequence>MSGKAATTFWRIAGLSYLEYAAATTTALRMGLKEPMRSKAMTRNAVSYNRAVFKDGVSGAKKPVKSLADAGNL</sequence>
<evidence type="ECO:0000313" key="3">
    <source>
        <dbReference type="Proteomes" id="UP000664859"/>
    </source>
</evidence>
<dbReference type="Gene3D" id="1.10.1620.20">
    <property type="entry name" value="ATP synthase, F1 complex, epsilon subunit superfamily, mitochondrial"/>
    <property type="match status" value="1"/>
</dbReference>
<evidence type="ECO:0000313" key="2">
    <source>
        <dbReference type="EMBL" id="KAG5178327.1"/>
    </source>
</evidence>
<reference evidence="2" key="1">
    <citation type="submission" date="2021-02" db="EMBL/GenBank/DDBJ databases">
        <title>First Annotated Genome of the Yellow-green Alga Tribonema minus.</title>
        <authorList>
            <person name="Mahan K.M."/>
        </authorList>
    </citation>
    <scope>NUCLEOTIDE SEQUENCE</scope>
    <source>
        <strain evidence="2">UTEX B ZZ1240</strain>
    </source>
</reference>
<accession>A0A835YQS1</accession>
<dbReference type="Pfam" id="PF04627">
    <property type="entry name" value="ATP-synt_Eps"/>
    <property type="match status" value="1"/>
</dbReference>